<comment type="similarity">
    <text evidence="1">Belongs to the glycosyltransferase 15 family.</text>
</comment>
<organism evidence="4 5">
    <name type="scientific">Dimargaris cristalligena</name>
    <dbReference type="NCBI Taxonomy" id="215637"/>
    <lineage>
        <taxon>Eukaryota</taxon>
        <taxon>Fungi</taxon>
        <taxon>Fungi incertae sedis</taxon>
        <taxon>Zoopagomycota</taxon>
        <taxon>Kickxellomycotina</taxon>
        <taxon>Dimargaritomycetes</taxon>
        <taxon>Dimargaritales</taxon>
        <taxon>Dimargaritaceae</taxon>
        <taxon>Dimargaris</taxon>
    </lineage>
</organism>
<evidence type="ECO:0000256" key="3">
    <source>
        <dbReference type="PIRSR" id="PIRSR018153-1"/>
    </source>
</evidence>
<sequence>MVGDLDYDSLLTTTDPSGSLGWSTSPGHASKPRVKACFVILTRNSELAGLETSIRQLEQQFNHRHHYPYVILNDEPFAPELERSVRGLTGGANTTFGVIPQEHWGYPSWINQTQAADARRRMANVMYGGSESYRHMCRFESGFFFRHPLLAEFDYYWRVEPGVQFTCAIDYDPFVFMHERDIKYGFTISLKEIPATVESLWPATLDYMRQNRAMVPIDNTLAWVVDPDIPSTYNLCHFWSNFEIASLAFFRSEQYLSYFNHLDRAGGFYYERWGDAPVHSLAATMFLRRDQIHWFQDIGYVHASYENCPSDPVINSEKCTCNPRRSVDRVSFSCTREFMHLTPEDRLDVDGLL</sequence>
<protein>
    <submittedName>
        <fullName evidence="4">Nucleotide-diphospho-sugar transferase</fullName>
    </submittedName>
</protein>
<dbReference type="InterPro" id="IPR029044">
    <property type="entry name" value="Nucleotide-diphossugar_trans"/>
</dbReference>
<dbReference type="Gene3D" id="3.90.550.10">
    <property type="entry name" value="Spore Coat Polysaccharide Biosynthesis Protein SpsA, Chain A"/>
    <property type="match status" value="1"/>
</dbReference>
<dbReference type="Pfam" id="PF01793">
    <property type="entry name" value="Glyco_transf_15"/>
    <property type="match status" value="1"/>
</dbReference>
<evidence type="ECO:0000313" key="5">
    <source>
        <dbReference type="Proteomes" id="UP000268162"/>
    </source>
</evidence>
<dbReference type="AlphaFoldDB" id="A0A4P9ZPA0"/>
<evidence type="ECO:0000256" key="1">
    <source>
        <dbReference type="ARBA" id="ARBA00007677"/>
    </source>
</evidence>
<dbReference type="PANTHER" id="PTHR31121">
    <property type="entry name" value="ALPHA-1,2 MANNOSYLTRANSFERASE KTR1"/>
    <property type="match status" value="1"/>
</dbReference>
<dbReference type="InterPro" id="IPR002685">
    <property type="entry name" value="Glyco_trans_15"/>
</dbReference>
<proteinExistence type="inferred from homology"/>
<dbReference type="GO" id="GO:0006487">
    <property type="term" value="P:protein N-linked glycosylation"/>
    <property type="evidence" value="ECO:0007669"/>
    <property type="project" value="TreeGrafter"/>
</dbReference>
<dbReference type="PANTHER" id="PTHR31121:SF6">
    <property type="entry name" value="ALPHA-1,2 MANNOSYLTRANSFERASE KTR1"/>
    <property type="match status" value="1"/>
</dbReference>
<dbReference type="STRING" id="215637.A0A4P9ZPA0"/>
<gene>
    <name evidence="4" type="ORF">BJ085DRAFT_15066</name>
</gene>
<dbReference type="GO" id="GO:0000026">
    <property type="term" value="F:alpha-1,2-mannosyltransferase activity"/>
    <property type="evidence" value="ECO:0007669"/>
    <property type="project" value="TreeGrafter"/>
</dbReference>
<evidence type="ECO:0000256" key="2">
    <source>
        <dbReference type="ARBA" id="ARBA00022679"/>
    </source>
</evidence>
<feature type="active site" description="Nucleophile" evidence="3">
    <location>
        <position position="243"/>
    </location>
</feature>
<dbReference type="FunFam" id="3.90.550.10:FF:000051">
    <property type="entry name" value="Alpha-1,2-mannosyltransferase (Ktr4)"/>
    <property type="match status" value="1"/>
</dbReference>
<name>A0A4P9ZPA0_9FUNG</name>
<dbReference type="SUPFAM" id="SSF53448">
    <property type="entry name" value="Nucleotide-diphospho-sugar transferases"/>
    <property type="match status" value="1"/>
</dbReference>
<keyword evidence="2 4" id="KW-0808">Transferase</keyword>
<dbReference type="GO" id="GO:0016020">
    <property type="term" value="C:membrane"/>
    <property type="evidence" value="ECO:0007669"/>
    <property type="project" value="InterPro"/>
</dbReference>
<dbReference type="EMBL" id="ML002915">
    <property type="protein sequence ID" value="RKP35264.1"/>
    <property type="molecule type" value="Genomic_DNA"/>
</dbReference>
<accession>A0A4P9ZPA0</accession>
<keyword evidence="5" id="KW-1185">Reference proteome</keyword>
<evidence type="ECO:0000313" key="4">
    <source>
        <dbReference type="EMBL" id="RKP35264.1"/>
    </source>
</evidence>
<dbReference type="GO" id="GO:0005794">
    <property type="term" value="C:Golgi apparatus"/>
    <property type="evidence" value="ECO:0007669"/>
    <property type="project" value="TreeGrafter"/>
</dbReference>
<dbReference type="PIRSF" id="PIRSF018153">
    <property type="entry name" value="Glyco_trans_15"/>
    <property type="match status" value="1"/>
</dbReference>
<dbReference type="GO" id="GO:0000032">
    <property type="term" value="P:cell wall mannoprotein biosynthetic process"/>
    <property type="evidence" value="ECO:0007669"/>
    <property type="project" value="TreeGrafter"/>
</dbReference>
<reference evidence="5" key="1">
    <citation type="journal article" date="2018" name="Nat. Microbiol.">
        <title>Leveraging single-cell genomics to expand the fungal tree of life.</title>
        <authorList>
            <person name="Ahrendt S.R."/>
            <person name="Quandt C.A."/>
            <person name="Ciobanu D."/>
            <person name="Clum A."/>
            <person name="Salamov A."/>
            <person name="Andreopoulos B."/>
            <person name="Cheng J.F."/>
            <person name="Woyke T."/>
            <person name="Pelin A."/>
            <person name="Henrissat B."/>
            <person name="Reynolds N.K."/>
            <person name="Benny G.L."/>
            <person name="Smith M.E."/>
            <person name="James T.Y."/>
            <person name="Grigoriev I.V."/>
        </authorList>
    </citation>
    <scope>NUCLEOTIDE SEQUENCE [LARGE SCALE GENOMIC DNA]</scope>
    <source>
        <strain evidence="5">RSA 468</strain>
    </source>
</reference>
<dbReference type="Proteomes" id="UP000268162">
    <property type="component" value="Unassembled WGS sequence"/>
</dbReference>